<dbReference type="AlphaFoldDB" id="A0A1D8TT78"/>
<dbReference type="EMBL" id="CP017599">
    <property type="protein sequence ID" value="AOX00848.1"/>
    <property type="molecule type" value="Genomic_DNA"/>
</dbReference>
<sequence>MKEKSVAFIRAAVVVLGTSVALQATALEPVSAATFSVGNSTGGLFVGDFFPPGEIIDLSFPGQSFTPNVPGDGGSGTAPTSGSVLLNSFTLGTQNSGIAYVFDSRFTGIPADLSSQTVGVNGFLGSSTSVSNGTYKFAENGLTLADVSAEYFVYIDTRVNFELAQGNPYTGGTGFAAEDPINRAPTYILGSEAGLDDPDLVFSANLTTVPEPVSGLGLLALGALGTGLTLKKKLV</sequence>
<proteinExistence type="predicted"/>
<evidence type="ECO:0000313" key="3">
    <source>
        <dbReference type="Proteomes" id="UP000177870"/>
    </source>
</evidence>
<keyword evidence="1" id="KW-0732">Signal</keyword>
<protein>
    <recommendedName>
        <fullName evidence="4">PEP-CTERM protein-sorting domain-containing protein</fullName>
    </recommendedName>
</protein>
<dbReference type="OrthoDB" id="9883066at2"/>
<dbReference type="KEGG" id="mpro:BJP34_16615"/>
<accession>A0A1D8TT78</accession>
<evidence type="ECO:0000256" key="1">
    <source>
        <dbReference type="SAM" id="SignalP"/>
    </source>
</evidence>
<evidence type="ECO:0008006" key="4">
    <source>
        <dbReference type="Google" id="ProtNLM"/>
    </source>
</evidence>
<feature type="signal peptide" evidence="1">
    <location>
        <begin position="1"/>
        <end position="26"/>
    </location>
</feature>
<dbReference type="RefSeq" id="WP_070393299.1">
    <property type="nucleotide sequence ID" value="NZ_CP017599.1"/>
</dbReference>
<dbReference type="Proteomes" id="UP000177870">
    <property type="component" value="Chromosome"/>
</dbReference>
<reference evidence="3" key="1">
    <citation type="submission" date="2016-10" db="EMBL/GenBank/DDBJ databases">
        <title>Comparative genomics uncovers the prolific and rare metabolic potential of the cyanobacterial genus Moorea.</title>
        <authorList>
            <person name="Leao T."/>
            <person name="Castelao G."/>
            <person name="Korobeynikov A."/>
            <person name="Monroe E.A."/>
            <person name="Podell S."/>
            <person name="Glukhov E."/>
            <person name="Allen E."/>
            <person name="Gerwick W.H."/>
            <person name="Gerwick L."/>
        </authorList>
    </citation>
    <scope>NUCLEOTIDE SEQUENCE [LARGE SCALE GENOMIC DNA]</scope>
    <source>
        <strain evidence="3">PAL-8-15-08-1</strain>
    </source>
</reference>
<gene>
    <name evidence="2" type="ORF">BJP34_16615</name>
</gene>
<feature type="chain" id="PRO_5009438841" description="PEP-CTERM protein-sorting domain-containing protein" evidence="1">
    <location>
        <begin position="27"/>
        <end position="235"/>
    </location>
</feature>
<evidence type="ECO:0000313" key="2">
    <source>
        <dbReference type="EMBL" id="AOX00848.1"/>
    </source>
</evidence>
<organism evidence="2 3">
    <name type="scientific">Moorena producens PAL-8-15-08-1</name>
    <dbReference type="NCBI Taxonomy" id="1458985"/>
    <lineage>
        <taxon>Bacteria</taxon>
        <taxon>Bacillati</taxon>
        <taxon>Cyanobacteriota</taxon>
        <taxon>Cyanophyceae</taxon>
        <taxon>Coleofasciculales</taxon>
        <taxon>Coleofasciculaceae</taxon>
        <taxon>Moorena</taxon>
    </lineage>
</organism>
<name>A0A1D8TT78_9CYAN</name>